<dbReference type="SUPFAM" id="SSF56925">
    <property type="entry name" value="OMPA-like"/>
    <property type="match status" value="1"/>
</dbReference>
<evidence type="ECO:0000313" key="2">
    <source>
        <dbReference type="EMBL" id="KMT63833.1"/>
    </source>
</evidence>
<reference evidence="2 3" key="1">
    <citation type="submission" date="2015-04" db="EMBL/GenBank/DDBJ databases">
        <title>Draft Genome Sequence of the Novel Agar-Digesting Marine Bacterium Q1.</title>
        <authorList>
            <person name="Li Y."/>
            <person name="Li D."/>
            <person name="Chen G."/>
            <person name="Du Z."/>
        </authorList>
    </citation>
    <scope>NUCLEOTIDE SEQUENCE [LARGE SCALE GENOMIC DNA]</scope>
    <source>
        <strain evidence="2 3">Q1</strain>
    </source>
</reference>
<accession>A0A0J8GSZ9</accession>
<dbReference type="PROSITE" id="PS51724">
    <property type="entry name" value="SPOR"/>
    <property type="match status" value="1"/>
</dbReference>
<gene>
    <name evidence="2" type="ORF">XM47_17640</name>
</gene>
<dbReference type="AlphaFoldDB" id="A0A0J8GSZ9"/>
<dbReference type="EMBL" id="LAZL01000040">
    <property type="protein sequence ID" value="KMT63833.1"/>
    <property type="molecule type" value="Genomic_DNA"/>
</dbReference>
<organism evidence="2 3">
    <name type="scientific">Catenovulum maritimum</name>
    <dbReference type="NCBI Taxonomy" id="1513271"/>
    <lineage>
        <taxon>Bacteria</taxon>
        <taxon>Pseudomonadati</taxon>
        <taxon>Pseudomonadota</taxon>
        <taxon>Gammaproteobacteria</taxon>
        <taxon>Alteromonadales</taxon>
        <taxon>Alteromonadaceae</taxon>
        <taxon>Catenovulum</taxon>
    </lineage>
</organism>
<feature type="domain" description="SPOR" evidence="1">
    <location>
        <begin position="273"/>
        <end position="348"/>
    </location>
</feature>
<dbReference type="STRING" id="1513271.XM47_17640"/>
<name>A0A0J8GSZ9_9ALTE</name>
<dbReference type="PANTHER" id="PTHR38687">
    <property type="entry name" value="CELL DIVISION PROTEIN DEDD-RELATED"/>
    <property type="match status" value="1"/>
</dbReference>
<dbReference type="InterPro" id="IPR052521">
    <property type="entry name" value="Cell_div_SPOR-domain"/>
</dbReference>
<dbReference type="Proteomes" id="UP000037600">
    <property type="component" value="Unassembled WGS sequence"/>
</dbReference>
<evidence type="ECO:0000313" key="3">
    <source>
        <dbReference type="Proteomes" id="UP000037600"/>
    </source>
</evidence>
<dbReference type="Pfam" id="PF05036">
    <property type="entry name" value="SPOR"/>
    <property type="match status" value="1"/>
</dbReference>
<dbReference type="Gene3D" id="3.30.70.1070">
    <property type="entry name" value="Sporulation related repeat"/>
    <property type="match status" value="1"/>
</dbReference>
<keyword evidence="3" id="KW-1185">Reference proteome</keyword>
<dbReference type="InterPro" id="IPR007730">
    <property type="entry name" value="SPOR-like_dom"/>
</dbReference>
<dbReference type="GO" id="GO:0032506">
    <property type="term" value="P:cytokinetic process"/>
    <property type="evidence" value="ECO:0007669"/>
    <property type="project" value="TreeGrafter"/>
</dbReference>
<sequence length="349" mass="38282">MDLIKITCQALLISSLTTQLVQAEGSNQISTSVYASQANQLNKQSGYRLQASYLNSDLGGVYLSYGQISQYAFIDQDGFEQAHDLPIIKFGYKLPLELTDNINLNIHLGAATSLAQITGVNRIEHERGTTGLNLAAEIEWSLTPSWSVNLGMDKVNNMDFIGSVTTANLGLRYKFSSTSPKKAKTEKVAWFTGSSQASAQDKRIRSNANQSVVNTETKILNKPQVQAITQTQKSQTQQSNLNLPVAAESNKPKIEVESKPIVTPKTEVIANTKTNETFYKVQLAAFSNPANAKELATKLANLGYQCKITQSGNFQLVSVAADYTEQMAIKVKAEIKQQLRIDGIVRIIK</sequence>
<dbReference type="Gene3D" id="2.40.160.20">
    <property type="match status" value="1"/>
</dbReference>
<proteinExistence type="predicted"/>
<dbReference type="InterPro" id="IPR036680">
    <property type="entry name" value="SPOR-like_sf"/>
</dbReference>
<dbReference type="GO" id="GO:0032153">
    <property type="term" value="C:cell division site"/>
    <property type="evidence" value="ECO:0007669"/>
    <property type="project" value="TreeGrafter"/>
</dbReference>
<dbReference type="GO" id="GO:0030428">
    <property type="term" value="C:cell septum"/>
    <property type="evidence" value="ECO:0007669"/>
    <property type="project" value="TreeGrafter"/>
</dbReference>
<evidence type="ECO:0000259" key="1">
    <source>
        <dbReference type="PROSITE" id="PS51724"/>
    </source>
</evidence>
<dbReference type="PANTHER" id="PTHR38687:SF1">
    <property type="entry name" value="CELL DIVISION PROTEIN DEDD"/>
    <property type="match status" value="1"/>
</dbReference>
<protein>
    <recommendedName>
        <fullName evidence="1">SPOR domain-containing protein</fullName>
    </recommendedName>
</protein>
<dbReference type="InterPro" id="IPR011250">
    <property type="entry name" value="OMP/PagP_B-barrel"/>
</dbReference>
<dbReference type="RefSeq" id="WP_048695517.1">
    <property type="nucleotide sequence ID" value="NZ_KQ130510.1"/>
</dbReference>
<dbReference type="GO" id="GO:0042834">
    <property type="term" value="F:peptidoglycan binding"/>
    <property type="evidence" value="ECO:0007669"/>
    <property type="project" value="InterPro"/>
</dbReference>
<comment type="caution">
    <text evidence="2">The sequence shown here is derived from an EMBL/GenBank/DDBJ whole genome shotgun (WGS) entry which is preliminary data.</text>
</comment>
<dbReference type="SUPFAM" id="SSF110997">
    <property type="entry name" value="Sporulation related repeat"/>
    <property type="match status" value="1"/>
</dbReference>